<dbReference type="EMBL" id="JASNQZ010000017">
    <property type="protein sequence ID" value="KAL0945547.1"/>
    <property type="molecule type" value="Genomic_DNA"/>
</dbReference>
<keyword evidence="3" id="KW-1185">Reference proteome</keyword>
<dbReference type="InterPro" id="IPR055060">
    <property type="entry name" value="ACOX_C_alpha1"/>
</dbReference>
<dbReference type="InterPro" id="IPR009100">
    <property type="entry name" value="AcylCoA_DH/oxidase_NM_dom_sf"/>
</dbReference>
<accession>A0ABR3IQH8</accession>
<dbReference type="Gene3D" id="2.40.110.10">
    <property type="entry name" value="Butyryl-CoA Dehydrogenase, subunit A, domain 2"/>
    <property type="match status" value="1"/>
</dbReference>
<evidence type="ECO:0000313" key="2">
    <source>
        <dbReference type="EMBL" id="KAL0945547.1"/>
    </source>
</evidence>
<dbReference type="InterPro" id="IPR046373">
    <property type="entry name" value="Acyl-CoA_Oxase/DH_mid-dom_sf"/>
</dbReference>
<feature type="domain" description="Acyl-CoA oxidase C-alpha1" evidence="1">
    <location>
        <begin position="257"/>
        <end position="382"/>
    </location>
</feature>
<dbReference type="Proteomes" id="UP001556367">
    <property type="component" value="Unassembled WGS sequence"/>
</dbReference>
<comment type="caution">
    <text evidence="2">The sequence shown here is derived from an EMBL/GenBank/DDBJ whole genome shotgun (WGS) entry which is preliminary data.</text>
</comment>
<dbReference type="SUPFAM" id="SSF47203">
    <property type="entry name" value="Acyl-CoA dehydrogenase C-terminal domain-like"/>
    <property type="match status" value="1"/>
</dbReference>
<dbReference type="PANTHER" id="PTHR10909">
    <property type="entry name" value="ELECTRON TRANSPORT OXIDOREDUCTASE"/>
    <property type="match status" value="1"/>
</dbReference>
<proteinExistence type="predicted"/>
<sequence>MPSKHPFHDLARLPLFDLSTEEISLEKQVTQSLERAKAIQTAYCLTETDIRTLSQVFWRMHIDPIVCLDPAATSLLTIQLNLSAGTLAAYVDDQPNHRPLLQCMLRFEVSGQFCLTELDHGLDAINIETTAFCQPDGSFVLHTPHPGAAKFMPPTSPCGIPCYAIVFARVIKQGTYCGIRGFVVQLTDGRRMAAGVTSRVLPPRRGAHFVQHCITSFNMVRLPQTAMLGTLDGTGDTRLDFFQAIWRVAIGSLAIGSAAIPILQMSAYIAGRYSQRRRVHNGGKLVPIISFKTQNAPILTALAQAAVLKAFFQTAIDIFTADAEDPRVKHGIAVIFKVTAIQHGQAANLELSERCGAQGLFHHNQLSALFADMRGIAIAEGDLLGTSIRLASELVLGRYTMPESINPESLLARHEIGLLSHCRQVLATVGHHRSDAFSRMLLPRAQKIVQSIGHRMAYDAAVAAGVDQAMVDLYLRTAIRTDEAWYSEHFGMSAEVQFAQEDEALSTALPLLDSWLDATNVDPYVRAPIASDARWKGFVDGLTVMTRQDDLRGVEDAEYNDMIRAHL</sequence>
<organism evidence="2 3">
    <name type="scientific">Hohenbuehelia grisea</name>
    <dbReference type="NCBI Taxonomy" id="104357"/>
    <lineage>
        <taxon>Eukaryota</taxon>
        <taxon>Fungi</taxon>
        <taxon>Dikarya</taxon>
        <taxon>Basidiomycota</taxon>
        <taxon>Agaricomycotina</taxon>
        <taxon>Agaricomycetes</taxon>
        <taxon>Agaricomycetidae</taxon>
        <taxon>Agaricales</taxon>
        <taxon>Pleurotineae</taxon>
        <taxon>Pleurotaceae</taxon>
        <taxon>Hohenbuehelia</taxon>
    </lineage>
</organism>
<protein>
    <recommendedName>
        <fullName evidence="1">Acyl-CoA oxidase C-alpha1 domain-containing protein</fullName>
    </recommendedName>
</protein>
<evidence type="ECO:0000259" key="1">
    <source>
        <dbReference type="Pfam" id="PF22924"/>
    </source>
</evidence>
<dbReference type="InterPro" id="IPR012258">
    <property type="entry name" value="Acyl-CoA_oxidase"/>
</dbReference>
<dbReference type="InterPro" id="IPR036250">
    <property type="entry name" value="AcylCo_DH-like_C"/>
</dbReference>
<name>A0ABR3IQH8_9AGAR</name>
<dbReference type="PANTHER" id="PTHR10909:SF382">
    <property type="entry name" value="ACYL-COENZYME A OXIDASE"/>
    <property type="match status" value="1"/>
</dbReference>
<dbReference type="Pfam" id="PF22924">
    <property type="entry name" value="ACOX_C_alpha1"/>
    <property type="match status" value="1"/>
</dbReference>
<dbReference type="SUPFAM" id="SSF56645">
    <property type="entry name" value="Acyl-CoA dehydrogenase NM domain-like"/>
    <property type="match status" value="1"/>
</dbReference>
<evidence type="ECO:0000313" key="3">
    <source>
        <dbReference type="Proteomes" id="UP001556367"/>
    </source>
</evidence>
<reference evidence="3" key="1">
    <citation type="submission" date="2024-06" db="EMBL/GenBank/DDBJ databases">
        <title>Multi-omics analyses provide insights into the biosynthesis of the anticancer antibiotic pleurotin in Hohenbuehelia grisea.</title>
        <authorList>
            <person name="Weaver J.A."/>
            <person name="Alberti F."/>
        </authorList>
    </citation>
    <scope>NUCLEOTIDE SEQUENCE [LARGE SCALE GENOMIC DNA]</scope>
    <source>
        <strain evidence="3">T-177</strain>
    </source>
</reference>
<gene>
    <name evidence="2" type="ORF">HGRIS_014708</name>
</gene>
<dbReference type="Gene3D" id="1.20.140.10">
    <property type="entry name" value="Butyryl-CoA Dehydrogenase, subunit A, domain 3"/>
    <property type="match status" value="1"/>
</dbReference>